<evidence type="ECO:0008006" key="3">
    <source>
        <dbReference type="Google" id="ProtNLM"/>
    </source>
</evidence>
<comment type="caution">
    <text evidence="1">The sequence shown here is derived from an EMBL/GenBank/DDBJ whole genome shotgun (WGS) entry which is preliminary data.</text>
</comment>
<reference evidence="2" key="1">
    <citation type="journal article" date="2019" name="Int. J. Syst. Evol. Microbiol.">
        <title>The Global Catalogue of Microorganisms (GCM) 10K type strain sequencing project: providing services to taxonomists for standard genome sequencing and annotation.</title>
        <authorList>
            <consortium name="The Broad Institute Genomics Platform"/>
            <consortium name="The Broad Institute Genome Sequencing Center for Infectious Disease"/>
            <person name="Wu L."/>
            <person name="Ma J."/>
        </authorList>
    </citation>
    <scope>NUCLEOTIDE SEQUENCE [LARGE SCALE GENOMIC DNA]</scope>
    <source>
        <strain evidence="2">KACC 11588</strain>
    </source>
</reference>
<dbReference type="SUPFAM" id="SSF52141">
    <property type="entry name" value="Uracil-DNA glycosylase-like"/>
    <property type="match status" value="1"/>
</dbReference>
<dbReference type="RefSeq" id="WP_209839205.1">
    <property type="nucleotide sequence ID" value="NZ_JAGGJP010000004.1"/>
</dbReference>
<keyword evidence="2" id="KW-1185">Reference proteome</keyword>
<sequence length="233" mass="26368">MTMHTLGDAPSTLEQDWRARGLPTFRPWMGEHYRTPTGITAGRRLLVLGESHYVDENERGMVGTTPPGFTRTVVEKLALAERPYPFFDKIARLVAADADGRITRDRTAEFWQSVAFCNFVPVIVGENRVPDQWMFKAGTETVQSLLDELEPEVVIACGIRLWDYFAPNLEGYSGPAYQTDVHDDGRAIFGKFYHPSARKFRLGDWAPRARRLLDQAGKPRMKGHGLRWSDLGA</sequence>
<dbReference type="InterPro" id="IPR036895">
    <property type="entry name" value="Uracil-DNA_glycosylase-like_sf"/>
</dbReference>
<name>A0ABW0SBB9_9RHOB</name>
<evidence type="ECO:0000313" key="2">
    <source>
        <dbReference type="Proteomes" id="UP001596056"/>
    </source>
</evidence>
<protein>
    <recommendedName>
        <fullName evidence="3">Uracil-DNA glycosylase</fullName>
    </recommendedName>
</protein>
<organism evidence="1 2">
    <name type="scientific">Rubellimicrobium aerolatum</name>
    <dbReference type="NCBI Taxonomy" id="490979"/>
    <lineage>
        <taxon>Bacteria</taxon>
        <taxon>Pseudomonadati</taxon>
        <taxon>Pseudomonadota</taxon>
        <taxon>Alphaproteobacteria</taxon>
        <taxon>Rhodobacterales</taxon>
        <taxon>Roseobacteraceae</taxon>
        <taxon>Rubellimicrobium</taxon>
    </lineage>
</organism>
<dbReference type="EMBL" id="JBHSNA010000004">
    <property type="protein sequence ID" value="MFC5566235.1"/>
    <property type="molecule type" value="Genomic_DNA"/>
</dbReference>
<dbReference type="Proteomes" id="UP001596056">
    <property type="component" value="Unassembled WGS sequence"/>
</dbReference>
<proteinExistence type="predicted"/>
<dbReference type="Gene3D" id="3.40.470.10">
    <property type="entry name" value="Uracil-DNA glycosylase-like domain"/>
    <property type="match status" value="1"/>
</dbReference>
<accession>A0ABW0SBB9</accession>
<gene>
    <name evidence="1" type="ORF">ACFPOC_07345</name>
</gene>
<evidence type="ECO:0000313" key="1">
    <source>
        <dbReference type="EMBL" id="MFC5566235.1"/>
    </source>
</evidence>